<dbReference type="InterPro" id="IPR009057">
    <property type="entry name" value="Homeodomain-like_sf"/>
</dbReference>
<name>A0A229T4Y6_9PSEU</name>
<dbReference type="InterPro" id="IPR050109">
    <property type="entry name" value="HTH-type_TetR-like_transc_reg"/>
</dbReference>
<protein>
    <submittedName>
        <fullName evidence="6">TetR family transcriptional regulator</fullName>
    </submittedName>
</protein>
<evidence type="ECO:0000256" key="2">
    <source>
        <dbReference type="ARBA" id="ARBA00023125"/>
    </source>
</evidence>
<dbReference type="Pfam" id="PF00440">
    <property type="entry name" value="TetR_N"/>
    <property type="match status" value="1"/>
</dbReference>
<keyword evidence="7" id="KW-1185">Reference proteome</keyword>
<evidence type="ECO:0000256" key="1">
    <source>
        <dbReference type="ARBA" id="ARBA00023015"/>
    </source>
</evidence>
<dbReference type="GO" id="GO:0000976">
    <property type="term" value="F:transcription cis-regulatory region binding"/>
    <property type="evidence" value="ECO:0007669"/>
    <property type="project" value="TreeGrafter"/>
</dbReference>
<dbReference type="RefSeq" id="WP_093949139.1">
    <property type="nucleotide sequence ID" value="NZ_NMUL01000019.1"/>
</dbReference>
<evidence type="ECO:0000259" key="5">
    <source>
        <dbReference type="PROSITE" id="PS50977"/>
    </source>
</evidence>
<dbReference type="Pfam" id="PF13305">
    <property type="entry name" value="TetR_C_33"/>
    <property type="match status" value="1"/>
</dbReference>
<dbReference type="InterPro" id="IPR025996">
    <property type="entry name" value="MT1864/Rv1816-like_C"/>
</dbReference>
<reference evidence="7" key="1">
    <citation type="submission" date="2017-07" db="EMBL/GenBank/DDBJ databases">
        <title>Comparative genome mining reveals phylogenetic distribution patterns of secondary metabolites in Amycolatopsis.</title>
        <authorList>
            <person name="Adamek M."/>
            <person name="Alanjary M."/>
            <person name="Sales-Ortells H."/>
            <person name="Goodfellow M."/>
            <person name="Bull A.T."/>
            <person name="Kalinowski J."/>
            <person name="Ziemert N."/>
        </authorList>
    </citation>
    <scope>NUCLEOTIDE SEQUENCE [LARGE SCALE GENOMIC DNA]</scope>
    <source>
        <strain evidence="7">H5</strain>
    </source>
</reference>
<dbReference type="PANTHER" id="PTHR30055:SF243">
    <property type="entry name" value="HTH-TYPE TRANSCRIPTIONAL REGULATOR RV1816"/>
    <property type="match status" value="1"/>
</dbReference>
<dbReference type="AlphaFoldDB" id="A0A229T4Y6"/>
<dbReference type="PROSITE" id="PS50977">
    <property type="entry name" value="HTH_TETR_2"/>
    <property type="match status" value="1"/>
</dbReference>
<dbReference type="Proteomes" id="UP000215199">
    <property type="component" value="Unassembled WGS sequence"/>
</dbReference>
<dbReference type="SUPFAM" id="SSF48498">
    <property type="entry name" value="Tetracyclin repressor-like, C-terminal domain"/>
    <property type="match status" value="1"/>
</dbReference>
<dbReference type="OrthoDB" id="3210322at2"/>
<organism evidence="6 7">
    <name type="scientific">Amycolatopsis vastitatis</name>
    <dbReference type="NCBI Taxonomy" id="1905142"/>
    <lineage>
        <taxon>Bacteria</taxon>
        <taxon>Bacillati</taxon>
        <taxon>Actinomycetota</taxon>
        <taxon>Actinomycetes</taxon>
        <taxon>Pseudonocardiales</taxon>
        <taxon>Pseudonocardiaceae</taxon>
        <taxon>Amycolatopsis</taxon>
    </lineage>
</organism>
<feature type="DNA-binding region" description="H-T-H motif" evidence="4">
    <location>
        <begin position="37"/>
        <end position="56"/>
    </location>
</feature>
<proteinExistence type="predicted"/>
<dbReference type="InterPro" id="IPR036271">
    <property type="entry name" value="Tet_transcr_reg_TetR-rel_C_sf"/>
</dbReference>
<keyword evidence="3" id="KW-0804">Transcription</keyword>
<dbReference type="Gene3D" id="1.10.357.10">
    <property type="entry name" value="Tetracycline Repressor, domain 2"/>
    <property type="match status" value="1"/>
</dbReference>
<dbReference type="GO" id="GO:0003700">
    <property type="term" value="F:DNA-binding transcription factor activity"/>
    <property type="evidence" value="ECO:0007669"/>
    <property type="project" value="TreeGrafter"/>
</dbReference>
<gene>
    <name evidence="6" type="ORF">CF165_20450</name>
</gene>
<dbReference type="PANTHER" id="PTHR30055">
    <property type="entry name" value="HTH-TYPE TRANSCRIPTIONAL REGULATOR RUTR"/>
    <property type="match status" value="1"/>
</dbReference>
<dbReference type="InterPro" id="IPR001647">
    <property type="entry name" value="HTH_TetR"/>
</dbReference>
<evidence type="ECO:0000313" key="7">
    <source>
        <dbReference type="Proteomes" id="UP000215199"/>
    </source>
</evidence>
<accession>A0A229T4Y6</accession>
<comment type="caution">
    <text evidence="6">The sequence shown here is derived from an EMBL/GenBank/DDBJ whole genome shotgun (WGS) entry which is preliminary data.</text>
</comment>
<evidence type="ECO:0000256" key="3">
    <source>
        <dbReference type="ARBA" id="ARBA00023163"/>
    </source>
</evidence>
<evidence type="ECO:0000256" key="4">
    <source>
        <dbReference type="PROSITE-ProRule" id="PRU00335"/>
    </source>
</evidence>
<keyword evidence="1" id="KW-0805">Transcription regulation</keyword>
<evidence type="ECO:0000313" key="6">
    <source>
        <dbReference type="EMBL" id="OXM66326.1"/>
    </source>
</evidence>
<feature type="domain" description="HTH tetR-type" evidence="5">
    <location>
        <begin position="14"/>
        <end position="74"/>
    </location>
</feature>
<keyword evidence="2 4" id="KW-0238">DNA-binding</keyword>
<dbReference type="EMBL" id="NMUL01000019">
    <property type="protein sequence ID" value="OXM66326.1"/>
    <property type="molecule type" value="Genomic_DNA"/>
</dbReference>
<dbReference type="SUPFAM" id="SSF46689">
    <property type="entry name" value="Homeodomain-like"/>
    <property type="match status" value="1"/>
</dbReference>
<sequence>MAEQEPTRRERYRRQTVAEIKAAAMAQLCASGAETVSLNAIARSMAMSAPALYRYFACRDELLADLAVDVHLTLADALEAAAGRKVSAASRVTAVAHAYRDWALARPHAYHLAYETTYGSAREHAADRIATAAQRCMDVFLGVVAEAGEPARALPPALDKQLRGRQGNQHRTPAAVRHFGLIWWSRLHGLISLELGRHLAATGVDAALLYRTEVEAMLDALRPRYGATA</sequence>